<name>A0A0N5D563_THECL</name>
<dbReference type="GO" id="GO:0005829">
    <property type="term" value="C:cytosol"/>
    <property type="evidence" value="ECO:0007669"/>
    <property type="project" value="TreeGrafter"/>
</dbReference>
<sequence>MITGLRSTDEIITNTKPSPTAGAKQLKKDIVKKHCEENNNDNNDNSHNESSKCANAFNGCTRRNADVSVANDDKAALQRTESALSSESTTSSQASTKSPNSSSSGQIIQRGENISPPLFSNLNTSQNHQKITVPKQHLKRCSGGSTRNSSVVPRIDTSSGITVSTGGSSDKSGSERSTPIHKLSIVGKEQHSASKKKQLNGKEIEELASSLRKLNLTKENSLVEQFITSKYCLNAIFHGIVVALMHYFECRDRLRIDHFRVWITFLNFVSDLYANFGYIYEGELVDLVFRIFGYMLKAPVLDTLKIEELESLIGFLLSVGYDLERQCPEQLAILKDLIRDAFIEVQEPWARKMILLLMELGASGWKLPPEASEYYFQQTSS</sequence>
<dbReference type="OrthoDB" id="565552at2759"/>
<dbReference type="GO" id="GO:0006446">
    <property type="term" value="P:regulation of translational initiation"/>
    <property type="evidence" value="ECO:0007669"/>
    <property type="project" value="TreeGrafter"/>
</dbReference>
<dbReference type="WBParaSite" id="TCLT_0000813601-mRNA-1">
    <property type="protein sequence ID" value="TCLT_0000813601-mRNA-1"/>
    <property type="gene ID" value="TCLT_0000813601"/>
</dbReference>
<dbReference type="EMBL" id="UYYF01004587">
    <property type="protein sequence ID" value="VDN05651.1"/>
    <property type="molecule type" value="Genomic_DNA"/>
</dbReference>
<evidence type="ECO:0000313" key="2">
    <source>
        <dbReference type="EMBL" id="VDN05651.1"/>
    </source>
</evidence>
<keyword evidence="3" id="KW-1185">Reference proteome</keyword>
<reference evidence="4" key="1">
    <citation type="submission" date="2017-02" db="UniProtKB">
        <authorList>
            <consortium name="WormBaseParasite"/>
        </authorList>
    </citation>
    <scope>IDENTIFICATION</scope>
</reference>
<dbReference type="Proteomes" id="UP000276776">
    <property type="component" value="Unassembled WGS sequence"/>
</dbReference>
<evidence type="ECO:0000256" key="1">
    <source>
        <dbReference type="SAM" id="MobiDB-lite"/>
    </source>
</evidence>
<gene>
    <name evidence="2" type="ORF">TCLT_LOCUS8125</name>
</gene>
<feature type="compositionally biased region" description="Low complexity" evidence="1">
    <location>
        <begin position="157"/>
        <end position="169"/>
    </location>
</feature>
<proteinExistence type="predicted"/>
<evidence type="ECO:0000313" key="3">
    <source>
        <dbReference type="Proteomes" id="UP000276776"/>
    </source>
</evidence>
<dbReference type="Gene3D" id="1.25.40.180">
    <property type="match status" value="1"/>
</dbReference>
<dbReference type="STRING" id="103827.A0A0N5D563"/>
<evidence type="ECO:0000313" key="4">
    <source>
        <dbReference type="WBParaSite" id="TCLT_0000813601-mRNA-1"/>
    </source>
</evidence>
<dbReference type="PANTHER" id="PTHR23254:SF16">
    <property type="entry name" value="CBP80_20-DEPENDENT TRANSLATION INITIATION FACTOR"/>
    <property type="match status" value="1"/>
</dbReference>
<dbReference type="InterPro" id="IPR051367">
    <property type="entry name" value="mRNA_TranslReg/HistoneTransl"/>
</dbReference>
<dbReference type="OMA" id="HYFECRD"/>
<reference evidence="2 3" key="2">
    <citation type="submission" date="2018-11" db="EMBL/GenBank/DDBJ databases">
        <authorList>
            <consortium name="Pathogen Informatics"/>
        </authorList>
    </citation>
    <scope>NUCLEOTIDE SEQUENCE [LARGE SCALE GENOMIC DNA]</scope>
</reference>
<dbReference type="PANTHER" id="PTHR23254">
    <property type="entry name" value="EIF4G DOMAIN PROTEIN"/>
    <property type="match status" value="1"/>
</dbReference>
<feature type="compositionally biased region" description="Low complexity" evidence="1">
    <location>
        <begin position="80"/>
        <end position="98"/>
    </location>
</feature>
<accession>A0A0N5D563</accession>
<feature type="region of interest" description="Disordered" evidence="1">
    <location>
        <begin position="74"/>
        <end position="178"/>
    </location>
</feature>
<dbReference type="GO" id="GO:0008494">
    <property type="term" value="F:translation activator activity"/>
    <property type="evidence" value="ECO:0007669"/>
    <property type="project" value="TreeGrafter"/>
</dbReference>
<organism evidence="4">
    <name type="scientific">Thelazia callipaeda</name>
    <name type="common">Oriental eyeworm</name>
    <name type="synonym">Parasitic nematode</name>
    <dbReference type="NCBI Taxonomy" id="103827"/>
    <lineage>
        <taxon>Eukaryota</taxon>
        <taxon>Metazoa</taxon>
        <taxon>Ecdysozoa</taxon>
        <taxon>Nematoda</taxon>
        <taxon>Chromadorea</taxon>
        <taxon>Rhabditida</taxon>
        <taxon>Spirurina</taxon>
        <taxon>Spiruromorpha</taxon>
        <taxon>Thelazioidea</taxon>
        <taxon>Thelaziidae</taxon>
        <taxon>Thelazia</taxon>
    </lineage>
</organism>
<dbReference type="AlphaFoldDB" id="A0A0N5D563"/>
<protein>
    <submittedName>
        <fullName evidence="4">MIF4G domain-containing protein</fullName>
    </submittedName>
</protein>
<feature type="compositionally biased region" description="Polar residues" evidence="1">
    <location>
        <begin position="118"/>
        <end position="130"/>
    </location>
</feature>
<feature type="region of interest" description="Disordered" evidence="1">
    <location>
        <begin position="1"/>
        <end position="26"/>
    </location>
</feature>